<proteinExistence type="predicted"/>
<feature type="region of interest" description="Disordered" evidence="1">
    <location>
        <begin position="31"/>
        <end position="53"/>
    </location>
</feature>
<feature type="compositionally biased region" description="Low complexity" evidence="1">
    <location>
        <begin position="68"/>
        <end position="77"/>
    </location>
</feature>
<dbReference type="Ensembl" id="ENSFALT00000036507.1">
    <property type="protein sequence ID" value="ENSFALP00000024788.1"/>
    <property type="gene ID" value="ENSFALG00000028437.1"/>
</dbReference>
<evidence type="ECO:0000313" key="3">
    <source>
        <dbReference type="Proteomes" id="UP000016665"/>
    </source>
</evidence>
<name>A0A803VPY2_FICAL</name>
<dbReference type="GeneTree" id="ENSGT01030000235101"/>
<feature type="compositionally biased region" description="Low complexity" evidence="1">
    <location>
        <begin position="87"/>
        <end position="100"/>
    </location>
</feature>
<organism evidence="2 3">
    <name type="scientific">Ficedula albicollis</name>
    <name type="common">Collared flycatcher</name>
    <name type="synonym">Muscicapa albicollis</name>
    <dbReference type="NCBI Taxonomy" id="59894"/>
    <lineage>
        <taxon>Eukaryota</taxon>
        <taxon>Metazoa</taxon>
        <taxon>Chordata</taxon>
        <taxon>Craniata</taxon>
        <taxon>Vertebrata</taxon>
        <taxon>Euteleostomi</taxon>
        <taxon>Archelosauria</taxon>
        <taxon>Archosauria</taxon>
        <taxon>Dinosauria</taxon>
        <taxon>Saurischia</taxon>
        <taxon>Theropoda</taxon>
        <taxon>Coelurosauria</taxon>
        <taxon>Aves</taxon>
        <taxon>Neognathae</taxon>
        <taxon>Neoaves</taxon>
        <taxon>Telluraves</taxon>
        <taxon>Australaves</taxon>
        <taxon>Passeriformes</taxon>
        <taxon>Muscicapidae</taxon>
        <taxon>Ficedula</taxon>
    </lineage>
</organism>
<keyword evidence="3" id="KW-1185">Reference proteome</keyword>
<protein>
    <submittedName>
        <fullName evidence="2">Uncharacterized protein</fullName>
    </submittedName>
</protein>
<accession>A0A803VPY2</accession>
<evidence type="ECO:0000256" key="1">
    <source>
        <dbReference type="SAM" id="MobiDB-lite"/>
    </source>
</evidence>
<reference evidence="2" key="2">
    <citation type="submission" date="2025-09" db="UniProtKB">
        <authorList>
            <consortium name="Ensembl"/>
        </authorList>
    </citation>
    <scope>IDENTIFICATION</scope>
</reference>
<feature type="region of interest" description="Disordered" evidence="1">
    <location>
        <begin position="68"/>
        <end position="100"/>
    </location>
</feature>
<sequence length="162" mass="16483">MRSLLGAPSATHRLRLWRCEYDQLPTSLAHTSVVGPGAESTASTSASRKRLDTAQMATTSHTLVAAAAAAAPSSTGAAEREPDAAEDPAAAASAASAGSSSETLSVAVAERAGSPWSRTTMSSLSCKRTSSKSKVPVSLISPVLASIVNSSFLPIGIELKML</sequence>
<reference evidence="2" key="1">
    <citation type="submission" date="2025-08" db="UniProtKB">
        <authorList>
            <consortium name="Ensembl"/>
        </authorList>
    </citation>
    <scope>IDENTIFICATION</scope>
</reference>
<evidence type="ECO:0000313" key="2">
    <source>
        <dbReference type="Ensembl" id="ENSFALP00000024788.1"/>
    </source>
</evidence>
<dbReference type="Proteomes" id="UP000016665">
    <property type="component" value="Unplaced"/>
</dbReference>
<dbReference type="AlphaFoldDB" id="A0A803VPY2"/>